<evidence type="ECO:0008006" key="3">
    <source>
        <dbReference type="Google" id="ProtNLM"/>
    </source>
</evidence>
<name>A0A919TT87_9ACTN</name>
<keyword evidence="2" id="KW-1185">Reference proteome</keyword>
<dbReference type="EMBL" id="BOMY01000028">
    <property type="protein sequence ID" value="GIF21396.1"/>
    <property type="molecule type" value="Genomic_DNA"/>
</dbReference>
<evidence type="ECO:0000313" key="2">
    <source>
        <dbReference type="Proteomes" id="UP000623608"/>
    </source>
</evidence>
<gene>
    <name evidence="1" type="ORF">Ate02nite_41260</name>
</gene>
<dbReference type="Proteomes" id="UP000623608">
    <property type="component" value="Unassembled WGS sequence"/>
</dbReference>
<comment type="caution">
    <text evidence="1">The sequence shown here is derived from an EMBL/GenBank/DDBJ whole genome shotgun (WGS) entry which is preliminary data.</text>
</comment>
<dbReference type="RefSeq" id="WP_203807943.1">
    <property type="nucleotide sequence ID" value="NZ_BOMY01000028.1"/>
</dbReference>
<evidence type="ECO:0000313" key="1">
    <source>
        <dbReference type="EMBL" id="GIF21396.1"/>
    </source>
</evidence>
<accession>A0A919TT87</accession>
<dbReference type="Gene3D" id="3.40.50.1010">
    <property type="entry name" value="5'-nuclease"/>
    <property type="match status" value="1"/>
</dbReference>
<protein>
    <recommendedName>
        <fullName evidence="3">PIN domain-containing protein</fullName>
    </recommendedName>
</protein>
<organism evidence="1 2">
    <name type="scientific">Paractinoplanes tereljensis</name>
    <dbReference type="NCBI Taxonomy" id="571912"/>
    <lineage>
        <taxon>Bacteria</taxon>
        <taxon>Bacillati</taxon>
        <taxon>Actinomycetota</taxon>
        <taxon>Actinomycetes</taxon>
        <taxon>Micromonosporales</taxon>
        <taxon>Micromonosporaceae</taxon>
        <taxon>Paractinoplanes</taxon>
    </lineage>
</organism>
<reference evidence="1" key="1">
    <citation type="submission" date="2021-01" db="EMBL/GenBank/DDBJ databases">
        <title>Whole genome shotgun sequence of Actinoplanes tereljensis NBRC 105297.</title>
        <authorList>
            <person name="Komaki H."/>
            <person name="Tamura T."/>
        </authorList>
    </citation>
    <scope>NUCLEOTIDE SEQUENCE</scope>
    <source>
        <strain evidence="1">NBRC 105297</strain>
    </source>
</reference>
<proteinExistence type="predicted"/>
<dbReference type="SUPFAM" id="SSF88723">
    <property type="entry name" value="PIN domain-like"/>
    <property type="match status" value="1"/>
</dbReference>
<dbReference type="InterPro" id="IPR029060">
    <property type="entry name" value="PIN-like_dom_sf"/>
</dbReference>
<dbReference type="AlphaFoldDB" id="A0A919TT87"/>
<sequence length="82" mass="8861">MKYVVVDTDAFSHLWTNTVAASSFAQHLIGAVPVISFTTVAEVHFGAAKAGWGQRRIDQLDQAVRRYVVAPTTMILPGCGVD</sequence>